<proteinExistence type="predicted"/>
<accession>A0A9I9E5G5</accession>
<organism evidence="1">
    <name type="scientific">Cucumis melo</name>
    <name type="common">Muskmelon</name>
    <dbReference type="NCBI Taxonomy" id="3656"/>
    <lineage>
        <taxon>Eukaryota</taxon>
        <taxon>Viridiplantae</taxon>
        <taxon>Streptophyta</taxon>
        <taxon>Embryophyta</taxon>
        <taxon>Tracheophyta</taxon>
        <taxon>Spermatophyta</taxon>
        <taxon>Magnoliopsida</taxon>
        <taxon>eudicotyledons</taxon>
        <taxon>Gunneridae</taxon>
        <taxon>Pentapetalae</taxon>
        <taxon>rosids</taxon>
        <taxon>fabids</taxon>
        <taxon>Cucurbitales</taxon>
        <taxon>Cucurbitaceae</taxon>
        <taxon>Benincaseae</taxon>
        <taxon>Cucumis</taxon>
    </lineage>
</organism>
<dbReference type="AlphaFoldDB" id="A0A9I9E5G5"/>
<reference evidence="1" key="1">
    <citation type="submission" date="2023-03" db="UniProtKB">
        <authorList>
            <consortium name="EnsemblPlants"/>
        </authorList>
    </citation>
    <scope>IDENTIFICATION</scope>
</reference>
<name>A0A9I9E5G5_CUCME</name>
<protein>
    <submittedName>
        <fullName evidence="1">Uncharacterized protein</fullName>
    </submittedName>
</protein>
<evidence type="ECO:0000313" key="1">
    <source>
        <dbReference type="EnsemblPlants" id="MELO3C029038.2.1"/>
    </source>
</evidence>
<dbReference type="Gramene" id="MELO3C029038.2.1">
    <property type="protein sequence ID" value="MELO3C029038.2.1"/>
    <property type="gene ID" value="MELO3C029038.2"/>
</dbReference>
<dbReference type="EnsemblPlants" id="MELO3C029038.2.1">
    <property type="protein sequence ID" value="MELO3C029038.2.1"/>
    <property type="gene ID" value="MELO3C029038.2"/>
</dbReference>
<sequence>MDDSGTLFVVTADPIPYFPENNFCQLWISRKVIRRNENIAGEEIGNISHGQVINAGVHTSLILCGFFRTEYTLRGFIRSGNFGELGRCPVQPGWHLADAYSMTSLSFHANFVNFLKQFMIENLTILLADPFEYSLWLSNLIPKSPSQRLSTFHLRKLEEIHDVRVGQTASP</sequence>